<dbReference type="Proteomes" id="UP000316968">
    <property type="component" value="Chromosome"/>
</dbReference>
<dbReference type="EMBL" id="CP041217">
    <property type="protein sequence ID" value="QDH19789.1"/>
    <property type="molecule type" value="Genomic_DNA"/>
</dbReference>
<organism evidence="1 2">
    <name type="scientific">Saccharibacillus brassicae</name>
    <dbReference type="NCBI Taxonomy" id="2583377"/>
    <lineage>
        <taxon>Bacteria</taxon>
        <taxon>Bacillati</taxon>
        <taxon>Bacillota</taxon>
        <taxon>Bacilli</taxon>
        <taxon>Bacillales</taxon>
        <taxon>Paenibacillaceae</taxon>
        <taxon>Saccharibacillus</taxon>
    </lineage>
</organism>
<gene>
    <name evidence="1" type="ORF">FFV09_02250</name>
</gene>
<keyword evidence="2" id="KW-1185">Reference proteome</keyword>
<evidence type="ECO:0000313" key="1">
    <source>
        <dbReference type="EMBL" id="QDH19789.1"/>
    </source>
</evidence>
<proteinExistence type="predicted"/>
<dbReference type="InterPro" id="IPR035198">
    <property type="entry name" value="SU10_MCP"/>
</dbReference>
<dbReference type="AlphaFoldDB" id="A0A4Y6UQ71"/>
<name>A0A4Y6UQ71_SACBS</name>
<reference evidence="1 2" key="1">
    <citation type="submission" date="2019-06" db="EMBL/GenBank/DDBJ databases">
        <title>Saccharibacillus brassicae sp. nov., an endophytic bacterium isolated from Chinese cabbage seeds (Brassica pekinensis).</title>
        <authorList>
            <person name="Jiang L."/>
            <person name="Lee J."/>
            <person name="Kim S.W."/>
        </authorList>
    </citation>
    <scope>NUCLEOTIDE SEQUENCE [LARGE SCALE GENOMIC DNA]</scope>
    <source>
        <strain evidence="2">KCTC 43072 / ATSA2</strain>
    </source>
</reference>
<dbReference type="KEGG" id="saca:FFV09_02250"/>
<protein>
    <submittedName>
        <fullName evidence="1">Phage major capsid protein</fullName>
    </submittedName>
</protein>
<dbReference type="RefSeq" id="WP_141446176.1">
    <property type="nucleotide sequence ID" value="NZ_CP041217.1"/>
</dbReference>
<accession>A0A4Y6UQ71</accession>
<dbReference type="Pfam" id="PF17236">
    <property type="entry name" value="SU10_MCP"/>
    <property type="match status" value="1"/>
</dbReference>
<dbReference type="OrthoDB" id="2339711at2"/>
<sequence>MATFTSNNFTSAQSISLVNEIALVGIQDAPLLSMLTARGQVGKAQGRIQTWLEYALDASNAAGKPEGEDPIGTVFSGRRELNNALEIFSKASKITGTAQAIENGILSQEIQMRLKELKVAMNQKLISGTFNDGSNGQPRTMRGLENWVPTAGVVTGTAVTEQAIKDAVRVLYNNGTNTGDVVAILNADMKEAVDEIFVNRTSYSHNVDAPFGANTYGMKVDQLQTNYGTVNFLVDRSAGANAITFANADYLFVDYLRAPHFESLAKTGDAEGGFVVAEATLRVMSDKAVSKLTIASGARTASK</sequence>
<evidence type="ECO:0000313" key="2">
    <source>
        <dbReference type="Proteomes" id="UP000316968"/>
    </source>
</evidence>